<dbReference type="Proteomes" id="UP001160483">
    <property type="component" value="Unassembled WGS sequence"/>
</dbReference>
<evidence type="ECO:0000313" key="4">
    <source>
        <dbReference type="EMBL" id="CAH0473367.1"/>
    </source>
</evidence>
<dbReference type="AlphaFoldDB" id="A0AAU9KML9"/>
<dbReference type="PRINTS" id="PR00380">
    <property type="entry name" value="KINESINHEAVY"/>
</dbReference>
<feature type="binding site" evidence="1">
    <location>
        <begin position="629"/>
        <end position="636"/>
    </location>
    <ligand>
        <name>ATP</name>
        <dbReference type="ChEBI" id="CHEBI:30616"/>
    </ligand>
</feature>
<dbReference type="PANTHER" id="PTHR47972">
    <property type="entry name" value="KINESIN-LIKE PROTEIN KLP-3"/>
    <property type="match status" value="1"/>
</dbReference>
<dbReference type="GO" id="GO:0005524">
    <property type="term" value="F:ATP binding"/>
    <property type="evidence" value="ECO:0007669"/>
    <property type="project" value="UniProtKB-UniRule"/>
</dbReference>
<evidence type="ECO:0000256" key="2">
    <source>
        <dbReference type="SAM" id="Coils"/>
    </source>
</evidence>
<dbReference type="EMBL" id="CAKKTJ010000038">
    <property type="protein sequence ID" value="CAH0473367.1"/>
    <property type="molecule type" value="Genomic_DNA"/>
</dbReference>
<sequence length="906" mass="101984">MGKQCAMASDERSLYEAGSGRILSHFASLVTPNMVKKSTWQQRSCDAASSTGPCVVSQIKQVKVFDDFVLDNRTESSNWSSDMSGETTKSYALSFSPPCYSLKKSRKETNVVAPTSSVDCSTLRSSMGTSYRTEDLDEVMEEDMYSPVTLSVKFLMSRDPEEEERVLNLKSDRDKVYLYKKRYTDTYEHAVALLKHAASLERERADKQSDLEYLRATVKTQTQIIITLSDNQQLSEPTGYQQEKKIQALCREVTGLVMQLSQRDSLINSLQEERDKAAEAINALKMSQGLRSTRDSKATQSIDGLRDKLEVALREKQEALKKELRVAAQLKDLQLLYEKCEAARSALSDGLDQAEKQTAALHAQWVQEKKEIMTLVREKDQRSVKLAAKCEQLLKDNETMKASLIRLSENEKKHHSTTQSQKQVIDNSLAQIAQLQSELSECRPQLRELSMKEAKINALERDLTDSKEKLRRCLIRVDELEERLKQREKEVQATQSRVLERATILEQRVFDSEAVRRSLHNKVMELKGNIRVFCRVRPVLRHELASSRGEEIFAFPDYRTERRQIELSANPKSHVGYGQNGSRSVVKKYSFDFDLVFNNKCSQEDIYLEVSALIQSALDGYNVCVFAYGQTGSGKTYTMQGKEHSDAKLMEPSPDTGIVGRAISHIFAGTDDLRSSGWNFATSLELIEIYNETLRDLLAPAESTDKIDLRLDSDGKVIMVNSCVRKVHSSQEAWSLLRGAMSKRLTKLTKMNDRSSRSHCVITFRLSGENLLTGEQRTGIINLVDLAGSERLSKSGSDSNKELLKEATSINKSLSALGNVICALAKKSTHVPFRDSKLTHFLSSSLGGDSKTLMICNLSPLGDHRDETLNSLRFAKMTIFAQGDNHRALPVSAHLTYSTLLAQATW</sequence>
<keyword evidence="1" id="KW-0505">Motor protein</keyword>
<dbReference type="FunFam" id="3.40.850.10:FF:000372">
    <property type="entry name" value="Kinesin-like protein"/>
    <property type="match status" value="1"/>
</dbReference>
<dbReference type="InterPro" id="IPR036961">
    <property type="entry name" value="Kinesin_motor_dom_sf"/>
</dbReference>
<keyword evidence="1" id="KW-0067">ATP-binding</keyword>
<accession>A0AAU9KML9</accession>
<evidence type="ECO:0000256" key="1">
    <source>
        <dbReference type="PROSITE-ProRule" id="PRU00283"/>
    </source>
</evidence>
<proteinExistence type="inferred from homology"/>
<name>A0AAU9KML9_9STRA</name>
<dbReference type="InterPro" id="IPR027417">
    <property type="entry name" value="P-loop_NTPase"/>
</dbReference>
<comment type="similarity">
    <text evidence="1">Belongs to the TRAFAC class myosin-kinesin ATPase superfamily. Kinesin family.</text>
</comment>
<dbReference type="GO" id="GO:0007018">
    <property type="term" value="P:microtubule-based movement"/>
    <property type="evidence" value="ECO:0007669"/>
    <property type="project" value="InterPro"/>
</dbReference>
<gene>
    <name evidence="4" type="ORF">PBS003_LOCUS271</name>
</gene>
<feature type="coiled-coil region" evidence="2">
    <location>
        <begin position="263"/>
        <end position="357"/>
    </location>
</feature>
<dbReference type="Gene3D" id="3.40.850.10">
    <property type="entry name" value="Kinesin motor domain"/>
    <property type="match status" value="1"/>
</dbReference>
<organism evidence="4 5">
    <name type="scientific">Peronospora belbahrii</name>
    <dbReference type="NCBI Taxonomy" id="622444"/>
    <lineage>
        <taxon>Eukaryota</taxon>
        <taxon>Sar</taxon>
        <taxon>Stramenopiles</taxon>
        <taxon>Oomycota</taxon>
        <taxon>Peronosporomycetes</taxon>
        <taxon>Peronosporales</taxon>
        <taxon>Peronosporaceae</taxon>
        <taxon>Peronospora</taxon>
    </lineage>
</organism>
<feature type="coiled-coil region" evidence="2">
    <location>
        <begin position="449"/>
        <end position="497"/>
    </location>
</feature>
<dbReference type="SUPFAM" id="SSF52540">
    <property type="entry name" value="P-loop containing nucleoside triphosphate hydrolases"/>
    <property type="match status" value="1"/>
</dbReference>
<dbReference type="SMART" id="SM00129">
    <property type="entry name" value="KISc"/>
    <property type="match status" value="1"/>
</dbReference>
<protein>
    <recommendedName>
        <fullName evidence="3">Kinesin motor domain-containing protein</fullName>
    </recommendedName>
</protein>
<dbReference type="InterPro" id="IPR027640">
    <property type="entry name" value="Kinesin-like_fam"/>
</dbReference>
<keyword evidence="2" id="KW-0175">Coiled coil</keyword>
<comment type="caution">
    <text evidence="4">The sequence shown here is derived from an EMBL/GenBank/DDBJ whole genome shotgun (WGS) entry which is preliminary data.</text>
</comment>
<reference evidence="4" key="1">
    <citation type="submission" date="2021-11" db="EMBL/GenBank/DDBJ databases">
        <authorList>
            <person name="Islam A."/>
            <person name="Islam S."/>
            <person name="Flora M.S."/>
            <person name="Rahman M."/>
            <person name="Ziaur R.M."/>
            <person name="Epstein J.H."/>
            <person name="Hassan M."/>
            <person name="Klassen M."/>
            <person name="Woodard K."/>
            <person name="Webb A."/>
            <person name="Webby R.J."/>
            <person name="El Zowalaty M.E."/>
        </authorList>
    </citation>
    <scope>NUCLEOTIDE SEQUENCE</scope>
    <source>
        <strain evidence="4">Pbs3</strain>
    </source>
</reference>
<dbReference type="Pfam" id="PF00225">
    <property type="entry name" value="Kinesin"/>
    <property type="match status" value="1"/>
</dbReference>
<dbReference type="PROSITE" id="PS50067">
    <property type="entry name" value="KINESIN_MOTOR_2"/>
    <property type="match status" value="1"/>
</dbReference>
<dbReference type="GO" id="GO:0015630">
    <property type="term" value="C:microtubule cytoskeleton"/>
    <property type="evidence" value="ECO:0007669"/>
    <property type="project" value="TreeGrafter"/>
</dbReference>
<evidence type="ECO:0000259" key="3">
    <source>
        <dbReference type="PROSITE" id="PS50067"/>
    </source>
</evidence>
<feature type="domain" description="Kinesin motor" evidence="3">
    <location>
        <begin position="529"/>
        <end position="881"/>
    </location>
</feature>
<dbReference type="PANTHER" id="PTHR47972:SF28">
    <property type="entry name" value="KINESIN-LIKE PROTEIN KLP-3"/>
    <property type="match status" value="1"/>
</dbReference>
<evidence type="ECO:0000313" key="5">
    <source>
        <dbReference type="Proteomes" id="UP001160483"/>
    </source>
</evidence>
<dbReference type="GO" id="GO:0003777">
    <property type="term" value="F:microtubule motor activity"/>
    <property type="evidence" value="ECO:0007669"/>
    <property type="project" value="InterPro"/>
</dbReference>
<dbReference type="InterPro" id="IPR001752">
    <property type="entry name" value="Kinesin_motor_dom"/>
</dbReference>
<keyword evidence="1" id="KW-0547">Nucleotide-binding</keyword>
<dbReference type="GO" id="GO:0008017">
    <property type="term" value="F:microtubule binding"/>
    <property type="evidence" value="ECO:0007669"/>
    <property type="project" value="InterPro"/>
</dbReference>